<feature type="domain" description="Peptidoglycan binding-like" evidence="2">
    <location>
        <begin position="185"/>
        <end position="220"/>
    </location>
</feature>
<comment type="caution">
    <text evidence="4">The sequence shown here is derived from an EMBL/GenBank/DDBJ whole genome shotgun (WGS) entry which is preliminary data.</text>
</comment>
<dbReference type="InterPro" id="IPR002477">
    <property type="entry name" value="Peptidoglycan-bd-like"/>
</dbReference>
<keyword evidence="5" id="KW-1185">Reference proteome</keyword>
<dbReference type="Pfam" id="PF26571">
    <property type="entry name" value="VldE"/>
    <property type="match status" value="1"/>
</dbReference>
<dbReference type="InterPro" id="IPR036366">
    <property type="entry name" value="PGBDSf"/>
</dbReference>
<feature type="region of interest" description="Disordered" evidence="1">
    <location>
        <begin position="146"/>
        <end position="166"/>
    </location>
</feature>
<dbReference type="EMBL" id="QZEZ01000003">
    <property type="protein sequence ID" value="RJK96383.1"/>
    <property type="molecule type" value="Genomic_DNA"/>
</dbReference>
<dbReference type="Proteomes" id="UP000265614">
    <property type="component" value="Unassembled WGS sequence"/>
</dbReference>
<dbReference type="SUPFAM" id="SSF47090">
    <property type="entry name" value="PGBD-like"/>
    <property type="match status" value="1"/>
</dbReference>
<sequence length="228" mass="23969">MTFAAWEQATTCTGGPTPGAKALMAGVLEAYGPRGATNLGIYNCRSVAGSSTTSCHGEGRACDVGFPVEGGRAHPAGHDLVRALLPFAGRLGLQALIWDRTIWSARSPGGRPYTGVSPHVDHVHAELTRAGGRDLTRSTVRQALSGTAAPLVPTPRTGSGTQRPRLRLGSRGAEVALVQRFLGVRDDGVFGERTRAAVLRYQRDRGLEADGVVGPRTWARIDAVLAPA</sequence>
<gene>
    <name evidence="4" type="ORF">D5H78_09115</name>
</gene>
<dbReference type="InterPro" id="IPR036365">
    <property type="entry name" value="PGBD-like_sf"/>
</dbReference>
<dbReference type="RefSeq" id="WP_119950114.1">
    <property type="nucleotide sequence ID" value="NZ_QZEZ01000003.1"/>
</dbReference>
<evidence type="ECO:0000259" key="3">
    <source>
        <dbReference type="Pfam" id="PF26571"/>
    </source>
</evidence>
<evidence type="ECO:0000313" key="4">
    <source>
        <dbReference type="EMBL" id="RJK96383.1"/>
    </source>
</evidence>
<protein>
    <submittedName>
        <fullName evidence="4">Uncharacterized protein</fullName>
    </submittedName>
</protein>
<evidence type="ECO:0000259" key="2">
    <source>
        <dbReference type="Pfam" id="PF01471"/>
    </source>
</evidence>
<dbReference type="Pfam" id="PF01471">
    <property type="entry name" value="PG_binding_1"/>
    <property type="match status" value="1"/>
</dbReference>
<dbReference type="AlphaFoldDB" id="A0A3A3YZS3"/>
<evidence type="ECO:0000313" key="5">
    <source>
        <dbReference type="Proteomes" id="UP000265614"/>
    </source>
</evidence>
<evidence type="ECO:0000256" key="1">
    <source>
        <dbReference type="SAM" id="MobiDB-lite"/>
    </source>
</evidence>
<dbReference type="InterPro" id="IPR058593">
    <property type="entry name" value="ARB_07466-like_C"/>
</dbReference>
<dbReference type="Gene3D" id="1.10.101.10">
    <property type="entry name" value="PGBD-like superfamily/PGBD"/>
    <property type="match status" value="1"/>
</dbReference>
<dbReference type="OrthoDB" id="7671932at2"/>
<proteinExistence type="predicted"/>
<organism evidence="4 5">
    <name type="scientific">Vallicoccus soli</name>
    <dbReference type="NCBI Taxonomy" id="2339232"/>
    <lineage>
        <taxon>Bacteria</taxon>
        <taxon>Bacillati</taxon>
        <taxon>Actinomycetota</taxon>
        <taxon>Actinomycetes</taxon>
        <taxon>Motilibacterales</taxon>
        <taxon>Vallicoccaceae</taxon>
        <taxon>Vallicoccus</taxon>
    </lineage>
</organism>
<reference evidence="4 5" key="1">
    <citation type="submission" date="2018-09" db="EMBL/GenBank/DDBJ databases">
        <title>YIM 75000 draft genome.</title>
        <authorList>
            <person name="Tang S."/>
            <person name="Feng Y."/>
        </authorList>
    </citation>
    <scope>NUCLEOTIDE SEQUENCE [LARGE SCALE GENOMIC DNA]</scope>
    <source>
        <strain evidence="4 5">YIM 75000</strain>
    </source>
</reference>
<name>A0A3A3YZS3_9ACTN</name>
<feature type="domain" description="ARB-07466-like C-terminal" evidence="3">
    <location>
        <begin position="13"/>
        <end position="122"/>
    </location>
</feature>
<accession>A0A3A3YZS3</accession>